<dbReference type="EMBL" id="BTCM01000009">
    <property type="protein sequence ID" value="GMK59961.1"/>
    <property type="molecule type" value="Genomic_DNA"/>
</dbReference>
<proteinExistence type="predicted"/>
<evidence type="ECO:0000256" key="1">
    <source>
        <dbReference type="SAM" id="MobiDB-lite"/>
    </source>
</evidence>
<gene>
    <name evidence="2" type="ORF">CspeluHIS016_0901780</name>
</gene>
<dbReference type="Proteomes" id="UP001222932">
    <property type="component" value="Unassembled WGS sequence"/>
</dbReference>
<keyword evidence="3" id="KW-1185">Reference proteome</keyword>
<organism evidence="2 3">
    <name type="scientific">Cutaneotrichosporon spelunceum</name>
    <dbReference type="NCBI Taxonomy" id="1672016"/>
    <lineage>
        <taxon>Eukaryota</taxon>
        <taxon>Fungi</taxon>
        <taxon>Dikarya</taxon>
        <taxon>Basidiomycota</taxon>
        <taxon>Agaricomycotina</taxon>
        <taxon>Tremellomycetes</taxon>
        <taxon>Trichosporonales</taxon>
        <taxon>Trichosporonaceae</taxon>
        <taxon>Cutaneotrichosporon</taxon>
    </lineage>
</organism>
<feature type="compositionally biased region" description="Basic and acidic residues" evidence="1">
    <location>
        <begin position="75"/>
        <end position="85"/>
    </location>
</feature>
<evidence type="ECO:0000313" key="2">
    <source>
        <dbReference type="EMBL" id="GMK59961.1"/>
    </source>
</evidence>
<reference evidence="2" key="2">
    <citation type="submission" date="2023-06" db="EMBL/GenBank/DDBJ databases">
        <authorList>
            <person name="Kobayashi Y."/>
            <person name="Kayamori A."/>
            <person name="Aoki K."/>
            <person name="Shiwa Y."/>
            <person name="Fujita N."/>
            <person name="Sugita T."/>
            <person name="Iwasaki W."/>
            <person name="Tanaka N."/>
            <person name="Takashima M."/>
        </authorList>
    </citation>
    <scope>NUCLEOTIDE SEQUENCE</scope>
    <source>
        <strain evidence="2">HIS016</strain>
    </source>
</reference>
<dbReference type="AlphaFoldDB" id="A0AAD3YEA4"/>
<feature type="region of interest" description="Disordered" evidence="1">
    <location>
        <begin position="1"/>
        <end position="26"/>
    </location>
</feature>
<reference evidence="2" key="1">
    <citation type="journal article" date="2023" name="BMC Genomics">
        <title>Chromosome-level genome assemblies of Cutaneotrichosporon spp. (Trichosporonales, Basidiomycota) reveal imbalanced evolution between nucleotide sequences and chromosome synteny.</title>
        <authorList>
            <person name="Kobayashi Y."/>
            <person name="Kayamori A."/>
            <person name="Aoki K."/>
            <person name="Shiwa Y."/>
            <person name="Matsutani M."/>
            <person name="Fujita N."/>
            <person name="Sugita T."/>
            <person name="Iwasaki W."/>
            <person name="Tanaka N."/>
            <person name="Takashima M."/>
        </authorList>
    </citation>
    <scope>NUCLEOTIDE SEQUENCE</scope>
    <source>
        <strain evidence="2">HIS016</strain>
    </source>
</reference>
<comment type="caution">
    <text evidence="2">The sequence shown here is derived from an EMBL/GenBank/DDBJ whole genome shotgun (WGS) entry which is preliminary data.</text>
</comment>
<evidence type="ECO:0000313" key="3">
    <source>
        <dbReference type="Proteomes" id="UP001222932"/>
    </source>
</evidence>
<sequence>MLHAVSHVQHTQERDIRHRGGHSPSPDTLLPHPFPFFYSPSTPHSADCTGCPWYHSGREARDGLPLPAPKRPRRLPPDTRLHPAEPEPTTRATVTRLTLDPRWYPGVFGVIASHASRDTLLRLRLVSRDARDAADKMLFSHVVVRRKCPGRYHAKMDLAVLMSPTGQRLPLLAMDYSPFAPRPRLSRALKHIRTVDYPSHTVTLPSTLTRQLVSGVQMTRKLGWNYGTLATANQVDVCRSPLRKSLPEALVAMRDVTSRQVMVIPWKESSSGEAPYFSPHTFDLDDVTLQSIRRGGECVIIFRNESGGPGNAVTSPSFSESSSSEGGATQPFLQPLYLLIASLIRTRYTVVGLEDLPRRLMKLSRDPSKEPCAAKRVASAYHLIVAAVCACWNVAAPGEDKRIVEQLIGRLRLMTRAQYRAEVGEKQYALESFDTAVDGPTEQELPMPGDCECGQADCARVDDNADVHLDGDWGEIVRQVMMASAVAKQ</sequence>
<protein>
    <submittedName>
        <fullName evidence="2">Uncharacterized protein</fullName>
    </submittedName>
</protein>
<accession>A0AAD3YEA4</accession>
<feature type="region of interest" description="Disordered" evidence="1">
    <location>
        <begin position="60"/>
        <end position="90"/>
    </location>
</feature>
<name>A0AAD3YEA4_9TREE</name>